<evidence type="ECO:0000256" key="8">
    <source>
        <dbReference type="ARBA" id="ARBA00023136"/>
    </source>
</evidence>
<reference evidence="13" key="2">
    <citation type="submission" date="2025-08" db="UniProtKB">
        <authorList>
            <consortium name="Ensembl"/>
        </authorList>
    </citation>
    <scope>IDENTIFICATION</scope>
</reference>
<keyword evidence="14" id="KW-1185">Reference proteome</keyword>
<accession>A0A9L0ILN8</accession>
<keyword evidence="5 11" id="KW-0812">Transmembrane</keyword>
<dbReference type="FunFam" id="1.20.1070.10:FF:000051">
    <property type="entry name" value="Vomeronasal type-1 receptor"/>
    <property type="match status" value="1"/>
</dbReference>
<feature type="transmembrane region" description="Helical" evidence="11">
    <location>
        <begin position="181"/>
        <end position="201"/>
    </location>
</feature>
<keyword evidence="4 11" id="KW-0589">Pheromone response</keyword>
<evidence type="ECO:0000256" key="5">
    <source>
        <dbReference type="ARBA" id="ARBA00022692"/>
    </source>
</evidence>
<reference evidence="13" key="3">
    <citation type="submission" date="2025-09" db="UniProtKB">
        <authorList>
            <consortium name="Ensembl"/>
        </authorList>
    </citation>
    <scope>IDENTIFICATION</scope>
</reference>
<dbReference type="GO" id="GO:0019236">
    <property type="term" value="P:response to pheromone"/>
    <property type="evidence" value="ECO:0007669"/>
    <property type="project" value="UniProtKB-KW"/>
</dbReference>
<dbReference type="Pfam" id="PF03402">
    <property type="entry name" value="V1R"/>
    <property type="match status" value="1"/>
</dbReference>
<keyword evidence="8 11" id="KW-0472">Membrane</keyword>
<evidence type="ECO:0000313" key="14">
    <source>
        <dbReference type="Proteomes" id="UP000694387"/>
    </source>
</evidence>
<feature type="transmembrane region" description="Helical" evidence="11">
    <location>
        <begin position="152"/>
        <end position="175"/>
    </location>
</feature>
<comment type="similarity">
    <text evidence="2 11">Belongs to the G-protein coupled receptor 1 family.</text>
</comment>
<evidence type="ECO:0000256" key="2">
    <source>
        <dbReference type="ARBA" id="ARBA00010663"/>
    </source>
</evidence>
<keyword evidence="10 11" id="KW-0807">Transducer</keyword>
<proteinExistence type="inferred from homology"/>
<reference evidence="13 14" key="1">
    <citation type="journal article" date="2020" name="Nat. Commun.">
        <title>Donkey genomes provide new insights into domestication and selection for coat color.</title>
        <authorList>
            <person name="Wang"/>
            <person name="C."/>
            <person name="Li"/>
            <person name="H."/>
            <person name="Guo"/>
            <person name="Y."/>
            <person name="Huang"/>
            <person name="J."/>
            <person name="Sun"/>
            <person name="Y."/>
            <person name="Min"/>
            <person name="J."/>
            <person name="Wang"/>
            <person name="J."/>
            <person name="Fang"/>
            <person name="X."/>
            <person name="Zhao"/>
            <person name="Z."/>
            <person name="Wang"/>
            <person name="S."/>
            <person name="Zhang"/>
            <person name="Y."/>
            <person name="Liu"/>
            <person name="Q."/>
            <person name="Jiang"/>
            <person name="Q."/>
            <person name="Wang"/>
            <person name="X."/>
            <person name="Guo"/>
            <person name="Y."/>
            <person name="Yang"/>
            <person name="C."/>
            <person name="Wang"/>
            <person name="Y."/>
            <person name="Tian"/>
            <person name="F."/>
            <person name="Zhuang"/>
            <person name="G."/>
            <person name="Fan"/>
            <person name="Y."/>
            <person name="Gao"/>
            <person name="Q."/>
            <person name="Li"/>
            <person name="Y."/>
            <person name="Ju"/>
            <person name="Z."/>
            <person name="Li"/>
            <person name="J."/>
            <person name="Li"/>
            <person name="R."/>
            <person name="Hou"/>
            <person name="M."/>
            <person name="Yang"/>
            <person name="G."/>
            <person name="Liu"/>
            <person name="G."/>
            <person name="Liu"/>
            <person name="W."/>
            <person name="Guo"/>
            <person name="J."/>
            <person name="Pan"/>
            <person name="S."/>
            <person name="Fan"/>
            <person name="G."/>
            <person name="Zhang"/>
            <person name="W."/>
            <person name="Zhang"/>
            <person name="R."/>
            <person name="Yu"/>
            <person name="J."/>
            <person name="Zhang"/>
            <person name="X."/>
            <person name="Yin"/>
            <person name="Q."/>
            <person name="Ji"/>
            <person name="C."/>
            <person name="Jin"/>
            <person name="Y."/>
            <person name="Yue"/>
            <person name="G."/>
            <person name="Liu"/>
            <person name="M."/>
            <person name="Xu"/>
            <person name="J."/>
            <person name="Liu"/>
            <person name="S."/>
            <person name="Jordana"/>
            <person name="J."/>
            <person name="Noce"/>
            <person name="A."/>
            <person name="Amills"/>
            <person name="M."/>
            <person name="Wu"/>
            <person name="D.D."/>
            <person name="Li"/>
            <person name="S."/>
            <person name="Zhou"/>
            <person name="X. and Zhong"/>
            <person name="J."/>
        </authorList>
    </citation>
    <scope>NUCLEOTIDE SEQUENCE [LARGE SCALE GENOMIC DNA]</scope>
</reference>
<evidence type="ECO:0000256" key="3">
    <source>
        <dbReference type="ARBA" id="ARBA00022475"/>
    </source>
</evidence>
<dbReference type="GO" id="GO:0016503">
    <property type="term" value="F:pheromone receptor activity"/>
    <property type="evidence" value="ECO:0007669"/>
    <property type="project" value="InterPro"/>
</dbReference>
<feature type="transmembrane region" description="Helical" evidence="11">
    <location>
        <begin position="255"/>
        <end position="276"/>
    </location>
</feature>
<dbReference type="Proteomes" id="UP000694387">
    <property type="component" value="Chromosome 21"/>
</dbReference>
<organism evidence="13 14">
    <name type="scientific">Equus asinus</name>
    <name type="common">Donkey</name>
    <name type="synonym">Equus africanus asinus</name>
    <dbReference type="NCBI Taxonomy" id="9793"/>
    <lineage>
        <taxon>Eukaryota</taxon>
        <taxon>Metazoa</taxon>
        <taxon>Chordata</taxon>
        <taxon>Craniata</taxon>
        <taxon>Vertebrata</taxon>
        <taxon>Euteleostomi</taxon>
        <taxon>Mammalia</taxon>
        <taxon>Eutheria</taxon>
        <taxon>Laurasiatheria</taxon>
        <taxon>Perissodactyla</taxon>
        <taxon>Equidae</taxon>
        <taxon>Equus</taxon>
    </lineage>
</organism>
<evidence type="ECO:0000256" key="9">
    <source>
        <dbReference type="ARBA" id="ARBA00023170"/>
    </source>
</evidence>
<comment type="subcellular location">
    <subcellularLocation>
        <location evidence="1 11">Cell membrane</location>
        <topology evidence="1 11">Multi-pass membrane protein</topology>
    </subcellularLocation>
</comment>
<dbReference type="PRINTS" id="PR01534">
    <property type="entry name" value="VOMERONASL1R"/>
</dbReference>
<dbReference type="GO" id="GO:0005886">
    <property type="term" value="C:plasma membrane"/>
    <property type="evidence" value="ECO:0007669"/>
    <property type="project" value="UniProtKB-SubCell"/>
</dbReference>
<feature type="transmembrane region" description="Helical" evidence="11">
    <location>
        <begin position="35"/>
        <end position="60"/>
    </location>
</feature>
<evidence type="ECO:0000256" key="6">
    <source>
        <dbReference type="ARBA" id="ARBA00022989"/>
    </source>
</evidence>
<feature type="transmembrane region" description="Helical" evidence="11">
    <location>
        <begin position="213"/>
        <end position="232"/>
    </location>
</feature>
<evidence type="ECO:0000313" key="13">
    <source>
        <dbReference type="Ensembl" id="ENSEASP00005041808.1"/>
    </source>
</evidence>
<dbReference type="CDD" id="cd13949">
    <property type="entry name" value="7tm_V1R_pheromone"/>
    <property type="match status" value="1"/>
</dbReference>
<evidence type="ECO:0000256" key="4">
    <source>
        <dbReference type="ARBA" id="ARBA00022507"/>
    </source>
</evidence>
<dbReference type="GeneTree" id="ENSGT01030000234553"/>
<keyword evidence="6 11" id="KW-1133">Transmembrane helix</keyword>
<sequence length="332" mass="37529">VCFILFSLNLPTSLSFLFHKVVSPNLSSFIDIRNISFFEVGIGITANTTFLFFHIHTFLLKHRLKPTDLLNGNLALIHIVMLLTMGFMATDIFGSQKIWDDIKCKSVISLYKLMRGLSICTTCLLSVTQAITLSSRSSCLAKLKHKSSHHNLYCIPILWIFNMTISGYFLISVIATPNVTALHLLFVTESCSLSPMSYFLGYICFALATFQDVFLMGLTALSSGYMVVLLYGHKRQSQHLHSTNLSPKASPEERATHTILLLMSFFVVTYFWDCIFSSSSTMMWNNDPVHLCLQMLLGNGYATISPLGSQSNHIHKNWTPYPVINFKVIRRR</sequence>
<dbReference type="InterPro" id="IPR017452">
    <property type="entry name" value="GPCR_Rhodpsn_7TM"/>
</dbReference>
<keyword evidence="3 11" id="KW-1003">Cell membrane</keyword>
<evidence type="ECO:0000256" key="7">
    <source>
        <dbReference type="ARBA" id="ARBA00023040"/>
    </source>
</evidence>
<keyword evidence="7 11" id="KW-0297">G-protein coupled receptor</keyword>
<dbReference type="PANTHER" id="PTHR24062">
    <property type="entry name" value="VOMERONASAL TYPE-1 RECEPTOR"/>
    <property type="match status" value="1"/>
</dbReference>
<evidence type="ECO:0000256" key="11">
    <source>
        <dbReference type="RuleBase" id="RU364061"/>
    </source>
</evidence>
<evidence type="ECO:0000256" key="10">
    <source>
        <dbReference type="ARBA" id="ARBA00023224"/>
    </source>
</evidence>
<protein>
    <recommendedName>
        <fullName evidence="11">Vomeronasal type-1 receptor</fullName>
    </recommendedName>
</protein>
<evidence type="ECO:0000259" key="12">
    <source>
        <dbReference type="PROSITE" id="PS50262"/>
    </source>
</evidence>
<dbReference type="Ensembl" id="ENSEAST00005069852.1">
    <property type="protein sequence ID" value="ENSEASP00005041808.1"/>
    <property type="gene ID" value="ENSEASG00005024080.1"/>
</dbReference>
<feature type="transmembrane region" description="Helical" evidence="11">
    <location>
        <begin position="72"/>
        <end position="93"/>
    </location>
</feature>
<feature type="domain" description="G-protein coupled receptors family 1 profile" evidence="12">
    <location>
        <begin position="46"/>
        <end position="271"/>
    </location>
</feature>
<evidence type="ECO:0000256" key="1">
    <source>
        <dbReference type="ARBA" id="ARBA00004651"/>
    </source>
</evidence>
<dbReference type="AlphaFoldDB" id="A0A9L0ILN8"/>
<dbReference type="Gene3D" id="1.20.1070.10">
    <property type="entry name" value="Rhodopsin 7-helix transmembrane proteins"/>
    <property type="match status" value="1"/>
</dbReference>
<name>A0A9L0ILN8_EQUAS</name>
<dbReference type="InterPro" id="IPR004072">
    <property type="entry name" value="Vmron_rcpt_1"/>
</dbReference>
<keyword evidence="9 11" id="KW-0675">Receptor</keyword>
<dbReference type="PROSITE" id="PS50262">
    <property type="entry name" value="G_PROTEIN_RECEP_F1_2"/>
    <property type="match status" value="1"/>
</dbReference>
<dbReference type="SUPFAM" id="SSF81321">
    <property type="entry name" value="Family A G protein-coupled receptor-like"/>
    <property type="match status" value="1"/>
</dbReference>
<dbReference type="GO" id="GO:0007606">
    <property type="term" value="P:sensory perception of chemical stimulus"/>
    <property type="evidence" value="ECO:0007669"/>
    <property type="project" value="UniProtKB-ARBA"/>
</dbReference>